<dbReference type="EMBL" id="PYSW02000034">
    <property type="protein sequence ID" value="KAG2378244.1"/>
    <property type="molecule type" value="Genomic_DNA"/>
</dbReference>
<dbReference type="GeneID" id="68100841"/>
<evidence type="ECO:0000256" key="5">
    <source>
        <dbReference type="ARBA" id="ARBA00023187"/>
    </source>
</evidence>
<feature type="compositionally biased region" description="Basic residues" evidence="8">
    <location>
        <begin position="152"/>
        <end position="161"/>
    </location>
</feature>
<dbReference type="SMART" id="SM00360">
    <property type="entry name" value="RRM"/>
    <property type="match status" value="1"/>
</dbReference>
<dbReference type="PANTHER" id="PTHR18847">
    <property type="entry name" value="20 KD NUCLEAR CAP BINDING PROTEIN"/>
    <property type="match status" value="1"/>
</dbReference>
<dbReference type="InterPro" id="IPR027157">
    <property type="entry name" value="NCBP2"/>
</dbReference>
<dbReference type="InterPro" id="IPR000504">
    <property type="entry name" value="RRM_dom"/>
</dbReference>
<evidence type="ECO:0000256" key="8">
    <source>
        <dbReference type="SAM" id="MobiDB-lite"/>
    </source>
</evidence>
<dbReference type="PANTHER" id="PTHR18847:SF0">
    <property type="entry name" value="NUCLEAR CAP-BINDING PROTEIN SUBUNIT 2"/>
    <property type="match status" value="1"/>
</dbReference>
<keyword evidence="6" id="KW-0539">Nucleus</keyword>
<sequence length="404" mass="45262">MAHLIEAAHRPPKHLFFYGSKREYDYLLKHYVNEGGNEEDFERALSQSSTIYVENLSFYTKEEQIYELFEKCGEVKRVIMGLNRNTHTPCGFCFVEFYHRSDAEDCVKYCRGCKLNNRALKIAIDTGFFEGRQYGRGKDGGMKRDDYQKMLKKRGGGRGRGSRGGGSYHDSYHPSSDNYSYSRGSSSYYSDRGDRGDRGNYGYSREGIPPATDYHGRQPPSNVDGYDASPPSGTTTSSYADSPSSHPASSSGRYGPTSSSRSTSPTYGPRTSSTPPQRGSSGRSYSYSSNNTRYHPYPSPVRHDSPPPQPHAIPPPYYGRIPPPYYGPPPTYGGPPPSVPIEIPPPRAQSSYGRSGPYVSNRPQYGNYGRTTDKPSDKSTSRDYFENRPRDSRDYGPQHGRNVR</sequence>
<dbReference type="AlphaFoldDB" id="A0AA88GIT0"/>
<evidence type="ECO:0000313" key="10">
    <source>
        <dbReference type="EMBL" id="KAG2378244.1"/>
    </source>
</evidence>
<feature type="domain" description="RRM" evidence="9">
    <location>
        <begin position="49"/>
        <end position="127"/>
    </location>
</feature>
<dbReference type="GO" id="GO:0005634">
    <property type="term" value="C:nucleus"/>
    <property type="evidence" value="ECO:0007669"/>
    <property type="project" value="UniProtKB-SubCell"/>
</dbReference>
<evidence type="ECO:0000256" key="4">
    <source>
        <dbReference type="ARBA" id="ARBA00022884"/>
    </source>
</evidence>
<accession>A0AA88GIT0</accession>
<keyword evidence="11" id="KW-1185">Reference proteome</keyword>
<keyword evidence="5" id="KW-0508">mRNA splicing</keyword>
<dbReference type="SUPFAM" id="SSF54928">
    <property type="entry name" value="RNA-binding domain, RBD"/>
    <property type="match status" value="1"/>
</dbReference>
<evidence type="ECO:0000259" key="9">
    <source>
        <dbReference type="PROSITE" id="PS50102"/>
    </source>
</evidence>
<comment type="subcellular location">
    <subcellularLocation>
        <location evidence="1">Nucleus</location>
    </subcellularLocation>
</comment>
<feature type="compositionally biased region" description="Low complexity" evidence="8">
    <location>
        <begin position="175"/>
        <end position="190"/>
    </location>
</feature>
<feature type="compositionally biased region" description="Pro residues" evidence="8">
    <location>
        <begin position="306"/>
        <end position="347"/>
    </location>
</feature>
<keyword evidence="3" id="KW-0507">mRNA processing</keyword>
<dbReference type="RefSeq" id="XP_044545506.1">
    <property type="nucleotide sequence ID" value="XM_044698457.1"/>
</dbReference>
<dbReference type="GO" id="GO:0005846">
    <property type="term" value="C:nuclear cap binding complex"/>
    <property type="evidence" value="ECO:0007669"/>
    <property type="project" value="InterPro"/>
</dbReference>
<name>A0AA88GIT0_NAELO</name>
<dbReference type="CDD" id="cd12240">
    <property type="entry name" value="RRM_NCBP2"/>
    <property type="match status" value="1"/>
</dbReference>
<dbReference type="GO" id="GO:0045292">
    <property type="term" value="P:mRNA cis splicing, via spliceosome"/>
    <property type="evidence" value="ECO:0007669"/>
    <property type="project" value="InterPro"/>
</dbReference>
<evidence type="ECO:0000256" key="1">
    <source>
        <dbReference type="ARBA" id="ARBA00004123"/>
    </source>
</evidence>
<evidence type="ECO:0000256" key="2">
    <source>
        <dbReference type="ARBA" id="ARBA00010725"/>
    </source>
</evidence>
<comment type="similarity">
    <text evidence="2">Belongs to the RRM NCBP2 family.</text>
</comment>
<dbReference type="InterPro" id="IPR035979">
    <property type="entry name" value="RBD_domain_sf"/>
</dbReference>
<dbReference type="InterPro" id="IPR034148">
    <property type="entry name" value="NCBP2_RRM"/>
</dbReference>
<dbReference type="Pfam" id="PF00076">
    <property type="entry name" value="RRM_1"/>
    <property type="match status" value="1"/>
</dbReference>
<dbReference type="Gene3D" id="3.30.70.330">
    <property type="match status" value="1"/>
</dbReference>
<dbReference type="GO" id="GO:0000339">
    <property type="term" value="F:RNA cap binding"/>
    <property type="evidence" value="ECO:0007669"/>
    <property type="project" value="InterPro"/>
</dbReference>
<keyword evidence="4 7" id="KW-0694">RNA-binding</keyword>
<organism evidence="10 11">
    <name type="scientific">Naegleria lovaniensis</name>
    <name type="common">Amoeba</name>
    <dbReference type="NCBI Taxonomy" id="51637"/>
    <lineage>
        <taxon>Eukaryota</taxon>
        <taxon>Discoba</taxon>
        <taxon>Heterolobosea</taxon>
        <taxon>Tetramitia</taxon>
        <taxon>Eutetramitia</taxon>
        <taxon>Vahlkampfiidae</taxon>
        <taxon>Naegleria</taxon>
    </lineage>
</organism>
<evidence type="ECO:0000256" key="6">
    <source>
        <dbReference type="ARBA" id="ARBA00023242"/>
    </source>
</evidence>
<feature type="region of interest" description="Disordered" evidence="8">
    <location>
        <begin position="152"/>
        <end position="404"/>
    </location>
</feature>
<dbReference type="InterPro" id="IPR012677">
    <property type="entry name" value="Nucleotide-bd_a/b_plait_sf"/>
</dbReference>
<protein>
    <recommendedName>
        <fullName evidence="9">RRM domain-containing protein</fullName>
    </recommendedName>
</protein>
<comment type="caution">
    <text evidence="10">The sequence shown here is derived from an EMBL/GenBank/DDBJ whole genome shotgun (WGS) entry which is preliminary data.</text>
</comment>
<reference evidence="10 11" key="1">
    <citation type="journal article" date="2018" name="BMC Genomics">
        <title>The genome of Naegleria lovaniensis, the basis for a comparative approach to unravel pathogenicity factors of the human pathogenic amoeba N. fowleri.</title>
        <authorList>
            <person name="Liechti N."/>
            <person name="Schurch N."/>
            <person name="Bruggmann R."/>
            <person name="Wittwer M."/>
        </authorList>
    </citation>
    <scope>NUCLEOTIDE SEQUENCE [LARGE SCALE GENOMIC DNA]</scope>
    <source>
        <strain evidence="10 11">ATCC 30569</strain>
    </source>
</reference>
<dbReference type="PROSITE" id="PS50102">
    <property type="entry name" value="RRM"/>
    <property type="match status" value="1"/>
</dbReference>
<gene>
    <name evidence="10" type="ORF">C9374_008387</name>
</gene>
<evidence type="ECO:0000256" key="7">
    <source>
        <dbReference type="PROSITE-ProRule" id="PRU00176"/>
    </source>
</evidence>
<proteinExistence type="inferred from homology"/>
<feature type="compositionally biased region" description="Basic and acidic residues" evidence="8">
    <location>
        <begin position="371"/>
        <end position="396"/>
    </location>
</feature>
<evidence type="ECO:0000313" key="11">
    <source>
        <dbReference type="Proteomes" id="UP000816034"/>
    </source>
</evidence>
<evidence type="ECO:0000256" key="3">
    <source>
        <dbReference type="ARBA" id="ARBA00022664"/>
    </source>
</evidence>
<feature type="compositionally biased region" description="Low complexity" evidence="8">
    <location>
        <begin position="237"/>
        <end position="291"/>
    </location>
</feature>
<dbReference type="Proteomes" id="UP000816034">
    <property type="component" value="Unassembled WGS sequence"/>
</dbReference>